<protein>
    <submittedName>
        <fullName evidence="1">Uncharacterized protein</fullName>
    </submittedName>
</protein>
<proteinExistence type="predicted"/>
<accession>A0A7I7LB26</accession>
<evidence type="ECO:0000313" key="2">
    <source>
        <dbReference type="Proteomes" id="UP000467164"/>
    </source>
</evidence>
<keyword evidence="2" id="KW-1185">Reference proteome</keyword>
<dbReference type="EMBL" id="AP022572">
    <property type="protein sequence ID" value="BBX56649.1"/>
    <property type="molecule type" value="Genomic_DNA"/>
</dbReference>
<sequence length="80" mass="8882">MTATSDDSAAVPRFDGLRALFINTTLKRSPDLSHTEGLIARSSQIMREHGVEVDSFRAIDHNIATGVWPDMTEHGWEADE</sequence>
<dbReference type="AlphaFoldDB" id="A0A7I7LB26"/>
<name>A0A7I7LB26_9MYCO</name>
<dbReference type="KEGG" id="msho:MSHO_19940"/>
<gene>
    <name evidence="1" type="ORF">MSHO_19940</name>
</gene>
<dbReference type="Proteomes" id="UP000467164">
    <property type="component" value="Chromosome"/>
</dbReference>
<evidence type="ECO:0000313" key="1">
    <source>
        <dbReference type="EMBL" id="BBX56649.1"/>
    </source>
</evidence>
<reference evidence="1 2" key="1">
    <citation type="journal article" date="2019" name="Emerg. Microbes Infect.">
        <title>Comprehensive subspecies identification of 175 nontuberculous mycobacteria species based on 7547 genomic profiles.</title>
        <authorList>
            <person name="Matsumoto Y."/>
            <person name="Kinjo T."/>
            <person name="Motooka D."/>
            <person name="Nabeya D."/>
            <person name="Jung N."/>
            <person name="Uechi K."/>
            <person name="Horii T."/>
            <person name="Iida T."/>
            <person name="Fujita J."/>
            <person name="Nakamura S."/>
        </authorList>
    </citation>
    <scope>NUCLEOTIDE SEQUENCE [LARGE SCALE GENOMIC DNA]</scope>
    <source>
        <strain evidence="1 2">JCM 12657</strain>
    </source>
</reference>
<organism evidence="1 2">
    <name type="scientific">Mycobacterium shottsii</name>
    <dbReference type="NCBI Taxonomy" id="133549"/>
    <lineage>
        <taxon>Bacteria</taxon>
        <taxon>Bacillati</taxon>
        <taxon>Actinomycetota</taxon>
        <taxon>Actinomycetes</taxon>
        <taxon>Mycobacteriales</taxon>
        <taxon>Mycobacteriaceae</taxon>
        <taxon>Mycobacterium</taxon>
        <taxon>Mycobacterium ulcerans group</taxon>
    </lineage>
</organism>